<reference evidence="2" key="1">
    <citation type="submission" date="2023-10" db="EMBL/GenBank/DDBJ databases">
        <authorList>
            <person name="Chen Y."/>
            <person name="Shah S."/>
            <person name="Dougan E. K."/>
            <person name="Thang M."/>
            <person name="Chan C."/>
        </authorList>
    </citation>
    <scope>NUCLEOTIDE SEQUENCE [LARGE SCALE GENOMIC DNA]</scope>
</reference>
<dbReference type="Proteomes" id="UP001189429">
    <property type="component" value="Unassembled WGS sequence"/>
</dbReference>
<dbReference type="EMBL" id="CAUYUJ010006580">
    <property type="protein sequence ID" value="CAK0817860.1"/>
    <property type="molecule type" value="Genomic_DNA"/>
</dbReference>
<proteinExistence type="predicted"/>
<keyword evidence="1" id="KW-1133">Transmembrane helix</keyword>
<dbReference type="SUPFAM" id="SSF56349">
    <property type="entry name" value="DNA breaking-rejoining enzymes"/>
    <property type="match status" value="2"/>
</dbReference>
<keyword evidence="1" id="KW-0812">Transmembrane</keyword>
<evidence type="ECO:0000313" key="3">
    <source>
        <dbReference type="Proteomes" id="UP001189429"/>
    </source>
</evidence>
<feature type="transmembrane region" description="Helical" evidence="1">
    <location>
        <begin position="913"/>
        <end position="933"/>
    </location>
</feature>
<feature type="transmembrane region" description="Helical" evidence="1">
    <location>
        <begin position="642"/>
        <end position="668"/>
    </location>
</feature>
<protein>
    <submittedName>
        <fullName evidence="2">Uncharacterized protein</fullName>
    </submittedName>
</protein>
<keyword evidence="1" id="KW-0472">Membrane</keyword>
<evidence type="ECO:0000313" key="2">
    <source>
        <dbReference type="EMBL" id="CAK0817860.1"/>
    </source>
</evidence>
<evidence type="ECO:0000256" key="1">
    <source>
        <dbReference type="SAM" id="Phobius"/>
    </source>
</evidence>
<name>A0ABN9RI30_9DINO</name>
<organism evidence="2 3">
    <name type="scientific">Prorocentrum cordatum</name>
    <dbReference type="NCBI Taxonomy" id="2364126"/>
    <lineage>
        <taxon>Eukaryota</taxon>
        <taxon>Sar</taxon>
        <taxon>Alveolata</taxon>
        <taxon>Dinophyceae</taxon>
        <taxon>Prorocentrales</taxon>
        <taxon>Prorocentraceae</taxon>
        <taxon>Prorocentrum</taxon>
    </lineage>
</organism>
<keyword evidence="3" id="KW-1185">Reference proteome</keyword>
<feature type="transmembrane region" description="Helical" evidence="1">
    <location>
        <begin position="1448"/>
        <end position="1474"/>
    </location>
</feature>
<comment type="caution">
    <text evidence="2">The sequence shown here is derived from an EMBL/GenBank/DDBJ whole genome shotgun (WGS) entry which is preliminary data.</text>
</comment>
<sequence>MVAPGDVVLVRYDLPGPPLWHERLILAVGNQPGHFAVLTPDGDIFVEELRPDNLDIAEFRSAPGLGVQPPDIPIASVYRFRVVPTAAEMLQHVADGAAAAAAAAPGPAGAAAQAGPPLAWVAAEDTQDITKGTQIPTLPDNAVTLGDKAIIQYGNGHLFVQRMAEADIYRFVHDDLRVLPVVTDASGERKVGFADAVAAMDPTPPRGGLGLDGPPTTFWQLKQIRDDDASPNAHHERWEIFQASAVVMSYSLDFIKLALHRCLGLFMLIDMVRRSQAIGHAIFFLCLQLMQDMRCLSKFWLQIEPSGVVSGVRKKRRRLEDVLDQEGRQVLIEGADRMLKTPQEWGKVIETSPHVTPYFDEVLRADQIAYEGFVKDLYHAGIVEFSFEVEDHITPFFVDKKGVALRMFMHEHWSRKRRLWHSAALECKWISALLPLAWSDPRMPWIPQDLEAVKPIVDRFEPSPYEFNFLFKGIPEGLLQDSMWKTSDAAPFVFKEGIGDLESRATVSGVRHTLRRELVGSIGIKASNLSESHVETFLEANAVAERTHAMYAKRVADFESWADARGPGLTSAKLVDCALVDYLNQMWDEGADIGEATGTCAAWVKLRPSFSKRGPDKLVRTVKALQGFNRLDPGMTRPPLPLAFAALIAVELVGMNLVSMALAVMLMFSAYLRPIELLSLQVTDVLVPTKGIPCYAIHLHRAERGQPSKVGLYDETLLLDSSALPFLGYLLDARRGAAAGPALFDFDYRSFNESFKTAAGAAGLAALKPDLYQLRHGGPSHDILNRLRSKAEVKDRGPEKAMVGDQDLFGAIVNTSGVSRGGPFFVAFQFVGYFDKFRGAEVMGRTTQLVATKAADLAIIWGLGSRQCPPCPDCVVTCPTVTCSTPSINITCPTFSCPSVTPQVAEGAGWSGIFGFVAGLLVGFGLLTCTGLIGRCGGWLTSFVFRRPEPEAVVDDTATRDLALKQLAIIRGAAVPGAAAAAAAAPGPAGAAAQAGPPLAWVAAEDTQDITKGTQIPTLPDNAVTLGDKAIIQYGNGHLFVQRMAEADIYRFVHDDLRVLPVVTDASGERKVGFADAVAAMDPTPPRGGLGLDGPPTTFWQLKQIREIFQASAVVMSYSLDFIKLALHRCLGLFMLIDMVRRSQAIGHAIFFLCLQLMQDMRCLSKFWLQIEPSGVVGGVRMKLEDVLDQEGRQVEDHITPFFVDKKGVALRMFMHEHWSRKRRLWHSAALECKWISALLPLAWSDPRMPWIPQDLEAVKPIVDRFEPSPYEFNFLFKGIPEGLLQDSMWKTSDAAPFVFKEGIGDLESRATVSGVRHTLRRELVGSIGIKASNLSESHVETFLEANAVAERTHAMYAKRVADFESWADARGPGLTSAKLVDCALVDYLNQMWDEGADIGEATGTCAAWVKLRPSFSKRGPDKLVRTVKALQGFNRLDPGMTRPPLPLAFAALIAVELVGMNLVSMALAVMLMFSAYLRPIELLSLQVTDVLVPTKGIPCYAIHLHRAERGQPSKVGLYDETLLLDSSALPFLGYLLDARRGAAAGPALFDFDYRSFNESFKTAAGAAGLAALKPDLYQLRHGGPSHDILNRLRSKAEVKDR</sequence>
<feature type="non-terminal residue" evidence="2">
    <location>
        <position position="1602"/>
    </location>
</feature>
<dbReference type="InterPro" id="IPR011010">
    <property type="entry name" value="DNA_brk_join_enz"/>
</dbReference>
<accession>A0ABN9RI30</accession>
<gene>
    <name evidence="2" type="ORF">PCOR1329_LOCUS20320</name>
</gene>